<gene>
    <name evidence="1" type="ORF">KGQ19_29685</name>
</gene>
<dbReference type="EMBL" id="JAAFYZ010000125">
    <property type="protein sequence ID" value="MBS2551049.1"/>
    <property type="molecule type" value="Genomic_DNA"/>
</dbReference>
<dbReference type="Proteomes" id="UP000730482">
    <property type="component" value="Unassembled WGS sequence"/>
</dbReference>
<proteinExistence type="predicted"/>
<keyword evidence="2" id="KW-1185">Reference proteome</keyword>
<accession>A0ABS5KYE2</accession>
<sequence>MTGKPVKRPEDDTSARRTLMSLGSAAIVLLCTDPFVHGAAQVACFSATSLCAIGALTQLAHVDWLSLGKARRTQASSADYEGLPQPLLIERLAGANRRVRIVDTICAVATDPENGPRMFEILADRLARHGEFVLEAAFLCPLSPSMKERAKRLNRTETQQERIAESTLGKFEVFVAGLPAAHRARVWIWLYKEPPSYASYRVDDSNLVCGLVGDQRSQDALYVDMAPGSLHSRQCDGDYDEIRRSGLPLAEHRTGTLVVHDPAGDREIEGVRFLRHRGEVFVAVTDRDDRAFVANCDSVTWRHCGEQSTWSPKAVDPRTQDHLQAELDQAWEVKYHTPDRPPFFLLGTVP</sequence>
<comment type="caution">
    <text evidence="1">The sequence shown here is derived from an EMBL/GenBank/DDBJ whole genome shotgun (WGS) entry which is preliminary data.</text>
</comment>
<evidence type="ECO:0000313" key="2">
    <source>
        <dbReference type="Proteomes" id="UP000730482"/>
    </source>
</evidence>
<name>A0ABS5KYE2_9ACTN</name>
<protein>
    <submittedName>
        <fullName evidence="1">Uncharacterized protein</fullName>
    </submittedName>
</protein>
<reference evidence="1 2" key="1">
    <citation type="submission" date="2020-02" db="EMBL/GenBank/DDBJ databases">
        <title>Acidophilic actinobacteria isolated from forest soil.</title>
        <authorList>
            <person name="Golinska P."/>
        </authorList>
    </citation>
    <scope>NUCLEOTIDE SEQUENCE [LARGE SCALE GENOMIC DNA]</scope>
    <source>
        <strain evidence="1 2">NL8</strain>
    </source>
</reference>
<dbReference type="RefSeq" id="WP_212014985.1">
    <property type="nucleotide sequence ID" value="NZ_JAAFYZ010000125.1"/>
</dbReference>
<organism evidence="1 2">
    <name type="scientific">Catenulispora pinistramenti</name>
    <dbReference type="NCBI Taxonomy" id="2705254"/>
    <lineage>
        <taxon>Bacteria</taxon>
        <taxon>Bacillati</taxon>
        <taxon>Actinomycetota</taxon>
        <taxon>Actinomycetes</taxon>
        <taxon>Catenulisporales</taxon>
        <taxon>Catenulisporaceae</taxon>
        <taxon>Catenulispora</taxon>
    </lineage>
</organism>
<evidence type="ECO:0000313" key="1">
    <source>
        <dbReference type="EMBL" id="MBS2551049.1"/>
    </source>
</evidence>